<evidence type="ECO:0000256" key="5">
    <source>
        <dbReference type="ARBA" id="ARBA00022806"/>
    </source>
</evidence>
<dbReference type="SUPFAM" id="SSF52980">
    <property type="entry name" value="Restriction endonuclease-like"/>
    <property type="match status" value="1"/>
</dbReference>
<evidence type="ECO:0000256" key="4">
    <source>
        <dbReference type="ARBA" id="ARBA00022801"/>
    </source>
</evidence>
<keyword evidence="3" id="KW-0227">DNA damage</keyword>
<name>A0A9D1Q216_9FIRM</name>
<keyword evidence="9" id="KW-0234">DNA repair</keyword>
<keyword evidence="6" id="KW-0269">Exonuclease</keyword>
<evidence type="ECO:0000256" key="6">
    <source>
        <dbReference type="ARBA" id="ARBA00022839"/>
    </source>
</evidence>
<dbReference type="GO" id="GO:0004527">
    <property type="term" value="F:exonuclease activity"/>
    <property type="evidence" value="ECO:0007669"/>
    <property type="project" value="UniProtKB-KW"/>
</dbReference>
<organism evidence="11 12">
    <name type="scientific">Candidatus Protoclostridium stercorigallinarum</name>
    <dbReference type="NCBI Taxonomy" id="2838741"/>
    <lineage>
        <taxon>Bacteria</taxon>
        <taxon>Bacillati</taxon>
        <taxon>Bacillota</taxon>
        <taxon>Clostridia</taxon>
        <taxon>Candidatus Protoclostridium</taxon>
    </lineage>
</organism>
<dbReference type="PANTHER" id="PTHR30591">
    <property type="entry name" value="RECBCD ENZYME SUBUNIT RECC"/>
    <property type="match status" value="1"/>
</dbReference>
<dbReference type="GO" id="GO:0006281">
    <property type="term" value="P:DNA repair"/>
    <property type="evidence" value="ECO:0007669"/>
    <property type="project" value="UniProtKB-KW"/>
</dbReference>
<dbReference type="InterPro" id="IPR027417">
    <property type="entry name" value="P-loop_NTPase"/>
</dbReference>
<dbReference type="AlphaFoldDB" id="A0A9D1Q216"/>
<evidence type="ECO:0000256" key="1">
    <source>
        <dbReference type="ARBA" id="ARBA00022722"/>
    </source>
</evidence>
<evidence type="ECO:0000256" key="8">
    <source>
        <dbReference type="ARBA" id="ARBA00023125"/>
    </source>
</evidence>
<proteinExistence type="predicted"/>
<evidence type="ECO:0000259" key="10">
    <source>
        <dbReference type="Pfam" id="PF12705"/>
    </source>
</evidence>
<dbReference type="EMBL" id="DXHS01000094">
    <property type="protein sequence ID" value="HIW02864.1"/>
    <property type="molecule type" value="Genomic_DNA"/>
</dbReference>
<dbReference type="InterPro" id="IPR011604">
    <property type="entry name" value="PDDEXK-like_dom_sf"/>
</dbReference>
<feature type="domain" description="PD-(D/E)XK endonuclease-like" evidence="10">
    <location>
        <begin position="489"/>
        <end position="785"/>
    </location>
</feature>
<gene>
    <name evidence="11" type="ORF">H9892_05950</name>
</gene>
<sequence length="806" mass="88356">AGELTDASGRMVMLARTLEDTDLVRNAVVYVACFDSYTALMERVLAAIESKAIELRMYDVRAGEHKFGDVELYMSPSAAISAKSIAARIAAEHRKGLRYDDICVVTAARRPDELVRIFRENGIPYCAPESLTLAEHRLGVFLTDVIGAKARGYRPDDILRLAKNPFSGVKKADSDALERFVRRRGITYKLFLSPFGEGEAGEEYRERAEAGRQKLASLLDIMELPGTPSERLERVIDYAESNYSPELAEADEGRASPFVKARELAALCGRLLSGVPDGIALDSFCEGMRETELSARPRLRGAVEIGGENDFRARTFRRVFVADFDSDTHPAVTADDGLISDAEIRGLRDRGALLSPTTEEVNARAADEFFLLLSGAERITLVYSEKAGDVLDVIKRGARSFTESGYEKEQAELWHASDPMALARFCPTKNMIAEQYLLALSRMGESYDEPVWFPYAEALSSGAADRILRDPASVGAAAGRLMLGKTTKVTQLESYFKCPRMHFFEHALKLKAPEEAELTALDIGSVLHRVAERYVSEKLGEEPEAAARILLAEALAETGKSDAEVNRRMTRVLVGEAEGLCRGIRRQLDAGSFEPVATEAEFGFGGKYGGLLLKAGDREVLLRGKIDRIDACGDLVRLIDYKTGSVSCKLGEVRMGLKLQLLLYLAVMRGEGYRPAGAFYLPTQNDFSADSPYMLTGFCDNGEDVLDAMDPDILGSGKSDVLAVKLRRDRKTRYVCNGESADELGKLIDYACAAAEKAAGEIAEGYIAPSPREGTCVFCAYKDCCGYGGGSRKDVTTDLRFDKGDK</sequence>
<dbReference type="SUPFAM" id="SSF52540">
    <property type="entry name" value="P-loop containing nucleoside triphosphate hydrolases"/>
    <property type="match status" value="1"/>
</dbReference>
<keyword evidence="5" id="KW-0347">Helicase</keyword>
<keyword evidence="4" id="KW-0378">Hydrolase</keyword>
<evidence type="ECO:0000313" key="11">
    <source>
        <dbReference type="EMBL" id="HIW02864.1"/>
    </source>
</evidence>
<feature type="non-terminal residue" evidence="11">
    <location>
        <position position="1"/>
    </location>
</feature>
<keyword evidence="2" id="KW-0547">Nucleotide-binding</keyword>
<keyword evidence="7" id="KW-0067">ATP-binding</keyword>
<accession>A0A9D1Q216</accession>
<evidence type="ECO:0000256" key="9">
    <source>
        <dbReference type="ARBA" id="ARBA00023204"/>
    </source>
</evidence>
<dbReference type="PANTHER" id="PTHR30591:SF1">
    <property type="entry name" value="RECBCD ENZYME SUBUNIT RECC"/>
    <property type="match status" value="1"/>
</dbReference>
<comment type="caution">
    <text evidence="11">The sequence shown here is derived from an EMBL/GenBank/DDBJ whole genome shotgun (WGS) entry which is preliminary data.</text>
</comment>
<keyword evidence="1" id="KW-0540">Nuclease</keyword>
<dbReference type="InterPro" id="IPR038726">
    <property type="entry name" value="PDDEXK_AddAB-type"/>
</dbReference>
<dbReference type="GO" id="GO:0003677">
    <property type="term" value="F:DNA binding"/>
    <property type="evidence" value="ECO:0007669"/>
    <property type="project" value="UniProtKB-KW"/>
</dbReference>
<keyword evidence="8" id="KW-0238">DNA-binding</keyword>
<dbReference type="Pfam" id="PF12705">
    <property type="entry name" value="PDDEXK_1"/>
    <property type="match status" value="1"/>
</dbReference>
<evidence type="ECO:0000256" key="3">
    <source>
        <dbReference type="ARBA" id="ARBA00022763"/>
    </source>
</evidence>
<dbReference type="GO" id="GO:0006310">
    <property type="term" value="P:DNA recombination"/>
    <property type="evidence" value="ECO:0007669"/>
    <property type="project" value="TreeGrafter"/>
</dbReference>
<dbReference type="Gene3D" id="3.90.320.10">
    <property type="match status" value="1"/>
</dbReference>
<dbReference type="Proteomes" id="UP000823990">
    <property type="component" value="Unassembled WGS sequence"/>
</dbReference>
<dbReference type="InterPro" id="IPR011335">
    <property type="entry name" value="Restrct_endonuc-II-like"/>
</dbReference>
<reference evidence="11" key="1">
    <citation type="journal article" date="2021" name="PeerJ">
        <title>Extensive microbial diversity within the chicken gut microbiome revealed by metagenomics and culture.</title>
        <authorList>
            <person name="Gilroy R."/>
            <person name="Ravi A."/>
            <person name="Getino M."/>
            <person name="Pursley I."/>
            <person name="Horton D.L."/>
            <person name="Alikhan N.F."/>
            <person name="Baker D."/>
            <person name="Gharbi K."/>
            <person name="Hall N."/>
            <person name="Watson M."/>
            <person name="Adriaenssens E.M."/>
            <person name="Foster-Nyarko E."/>
            <person name="Jarju S."/>
            <person name="Secka A."/>
            <person name="Antonio M."/>
            <person name="Oren A."/>
            <person name="Chaudhuri R.R."/>
            <person name="La Ragione R."/>
            <person name="Hildebrand F."/>
            <person name="Pallen M.J."/>
        </authorList>
    </citation>
    <scope>NUCLEOTIDE SEQUENCE</scope>
    <source>
        <strain evidence="11">12435</strain>
    </source>
</reference>
<dbReference type="GO" id="GO:0005524">
    <property type="term" value="F:ATP binding"/>
    <property type="evidence" value="ECO:0007669"/>
    <property type="project" value="UniProtKB-KW"/>
</dbReference>
<dbReference type="GO" id="GO:0004386">
    <property type="term" value="F:helicase activity"/>
    <property type="evidence" value="ECO:0007669"/>
    <property type="project" value="UniProtKB-KW"/>
</dbReference>
<protein>
    <submittedName>
        <fullName evidence="11">PD-(D/E)XK nuclease family protein</fullName>
    </submittedName>
</protein>
<evidence type="ECO:0000313" key="12">
    <source>
        <dbReference type="Proteomes" id="UP000823990"/>
    </source>
</evidence>
<evidence type="ECO:0000256" key="7">
    <source>
        <dbReference type="ARBA" id="ARBA00022840"/>
    </source>
</evidence>
<evidence type="ECO:0000256" key="2">
    <source>
        <dbReference type="ARBA" id="ARBA00022741"/>
    </source>
</evidence>
<reference evidence="11" key="2">
    <citation type="submission" date="2021-04" db="EMBL/GenBank/DDBJ databases">
        <authorList>
            <person name="Gilroy R."/>
        </authorList>
    </citation>
    <scope>NUCLEOTIDE SEQUENCE</scope>
    <source>
        <strain evidence="11">12435</strain>
    </source>
</reference>